<organism evidence="1 2">
    <name type="scientific">Lujinxingia vulgaris</name>
    <dbReference type="NCBI Taxonomy" id="2600176"/>
    <lineage>
        <taxon>Bacteria</taxon>
        <taxon>Deltaproteobacteria</taxon>
        <taxon>Bradymonadales</taxon>
        <taxon>Lujinxingiaceae</taxon>
        <taxon>Lujinxingia</taxon>
    </lineage>
</organism>
<dbReference type="AlphaFoldDB" id="A0A5C6XE49"/>
<dbReference type="RefSeq" id="WP_146974343.1">
    <property type="nucleotide sequence ID" value="NZ_VOSL01000044.1"/>
</dbReference>
<proteinExistence type="predicted"/>
<name>A0A5C6XE49_9DELT</name>
<dbReference type="OrthoDB" id="5493072at2"/>
<sequence>MPDSRGDIARTIARLDHPDAIHQDELLATLTARGEEAREVALASLGLISPRVHRALLRWLGSRVDSEAALALMRYIFDTSEVIEEQSGRTLAMALLQRLVEEHAESDSALRGRTRAFSEDLLEDRDPEVVGGALRMLQRVGDARSAMRVESLREPLSESNPAELRATLGTLSNLTLDGGQTRSRQEVSEDLIASAGPRRRVLVREWRRRPDRTAIACTILKRHQGPIDQALQILIASPEPDARELLQPYLASRDSDRFTLALQALAAFASSPASTAELEATRRALAHPDVLTRQAGAALCAALSPEDPQVERALVSMLLESDPATNEAAARALAHLPGAFEEATLARVIRAADISVQRLQHAGAESAAMALAWTLRAAARRLPSDASPLPELRALAIVTLNLPGQHRPLQVASLELLDALSLRATEAWPDDQLGRLIAIASGADNKPASRAADILIRVAPQGLHALDEAGQNPALDPERHRIPLLCRSASDTAYQRLIELCEHDDTQVRQDAHDALATLRRRRNDADFIEAHFIPGPPRD</sequence>
<reference evidence="1 2" key="1">
    <citation type="submission" date="2019-08" db="EMBL/GenBank/DDBJ databases">
        <title>Bradymonadales sp. TMQ2.</title>
        <authorList>
            <person name="Liang Q."/>
        </authorList>
    </citation>
    <scope>NUCLEOTIDE SEQUENCE [LARGE SCALE GENOMIC DNA]</scope>
    <source>
        <strain evidence="1 2">TMQ2</strain>
    </source>
</reference>
<dbReference type="Proteomes" id="UP000321046">
    <property type="component" value="Unassembled WGS sequence"/>
</dbReference>
<evidence type="ECO:0000313" key="2">
    <source>
        <dbReference type="Proteomes" id="UP000321046"/>
    </source>
</evidence>
<protein>
    <submittedName>
        <fullName evidence="1">Uncharacterized protein</fullName>
    </submittedName>
</protein>
<dbReference type="InterPro" id="IPR016024">
    <property type="entry name" value="ARM-type_fold"/>
</dbReference>
<evidence type="ECO:0000313" key="1">
    <source>
        <dbReference type="EMBL" id="TXD36392.1"/>
    </source>
</evidence>
<gene>
    <name evidence="1" type="ORF">FRC96_09950</name>
</gene>
<accession>A0A5C6XE49</accession>
<comment type="caution">
    <text evidence="1">The sequence shown here is derived from an EMBL/GenBank/DDBJ whole genome shotgun (WGS) entry which is preliminary data.</text>
</comment>
<dbReference type="EMBL" id="VOSL01000044">
    <property type="protein sequence ID" value="TXD36392.1"/>
    <property type="molecule type" value="Genomic_DNA"/>
</dbReference>
<dbReference type="SUPFAM" id="SSF48371">
    <property type="entry name" value="ARM repeat"/>
    <property type="match status" value="1"/>
</dbReference>